<accession>A0A7D7WE19</accession>
<reference evidence="1 2" key="1">
    <citation type="journal article" date="2020" name="Front. Microbiol.">
        <title>Design of Bacterial Strain-Specific qPCR Assays Using NGS Data and Publicly Available Resources and Its Application to Track Biocontrol Strains.</title>
        <authorList>
            <person name="Hernandez I."/>
            <person name="Sant C."/>
            <person name="Martinez R."/>
            <person name="Fernandez C."/>
        </authorList>
    </citation>
    <scope>NUCLEOTIDE SEQUENCE [LARGE SCALE GENOMIC DNA]</scope>
    <source>
        <strain evidence="1 2">B24</strain>
    </source>
</reference>
<evidence type="ECO:0000313" key="1">
    <source>
        <dbReference type="EMBL" id="QMU98578.1"/>
    </source>
</evidence>
<protein>
    <submittedName>
        <fullName evidence="1">Helix-turn-helix domain-containing protein</fullName>
    </submittedName>
</protein>
<dbReference type="EMBL" id="CP043732">
    <property type="protein sequence ID" value="QMU98578.1"/>
    <property type="molecule type" value="Genomic_DNA"/>
</dbReference>
<evidence type="ECO:0000313" key="2">
    <source>
        <dbReference type="Proteomes" id="UP000515708"/>
    </source>
</evidence>
<gene>
    <name evidence="1" type="ORF">FVO59_03025</name>
</gene>
<dbReference type="AlphaFoldDB" id="A0A7D7WE19"/>
<dbReference type="Proteomes" id="UP000515708">
    <property type="component" value="Chromosome"/>
</dbReference>
<organism evidence="1 2">
    <name type="scientific">Microbacterium esteraromaticum</name>
    <dbReference type="NCBI Taxonomy" id="57043"/>
    <lineage>
        <taxon>Bacteria</taxon>
        <taxon>Bacillati</taxon>
        <taxon>Actinomycetota</taxon>
        <taxon>Actinomycetes</taxon>
        <taxon>Micrococcales</taxon>
        <taxon>Microbacteriaceae</taxon>
        <taxon>Microbacterium</taxon>
    </lineage>
</organism>
<proteinExistence type="predicted"/>
<dbReference type="InterPro" id="IPR009061">
    <property type="entry name" value="DNA-bd_dom_put_sf"/>
</dbReference>
<sequence length="64" mass="7033">MLSPPTVAARLKVTERTLAEWRVSPPGTGPAYLRVGRGVRYLPSSIDSWLLAQEHASTVEETRA</sequence>
<name>A0A7D7WE19_9MICO</name>
<dbReference type="SUPFAM" id="SSF46955">
    <property type="entry name" value="Putative DNA-binding domain"/>
    <property type="match status" value="1"/>
</dbReference>